<keyword evidence="3" id="KW-1185">Reference proteome</keyword>
<evidence type="ECO:0000256" key="1">
    <source>
        <dbReference type="SAM" id="MobiDB-lite"/>
    </source>
</evidence>
<gene>
    <name evidence="2" type="ORF">L3X38_000087</name>
</gene>
<protein>
    <submittedName>
        <fullName evidence="2">Uncharacterized protein</fullName>
    </submittedName>
</protein>
<dbReference type="AlphaFoldDB" id="A0AAD4UQA8"/>
<dbReference type="EMBL" id="JAJFAZ020000043">
    <property type="protein sequence ID" value="KAI5311300.1"/>
    <property type="molecule type" value="Genomic_DNA"/>
</dbReference>
<evidence type="ECO:0000313" key="3">
    <source>
        <dbReference type="Proteomes" id="UP001054821"/>
    </source>
</evidence>
<comment type="caution">
    <text evidence="2">The sequence shown here is derived from an EMBL/GenBank/DDBJ whole genome shotgun (WGS) entry which is preliminary data.</text>
</comment>
<proteinExistence type="predicted"/>
<dbReference type="Proteomes" id="UP001054821">
    <property type="component" value="Unassembled WGS sequence"/>
</dbReference>
<feature type="compositionally biased region" description="Basic and acidic residues" evidence="1">
    <location>
        <begin position="11"/>
        <end position="21"/>
    </location>
</feature>
<accession>A0AAD4UQA8</accession>
<feature type="region of interest" description="Disordered" evidence="1">
    <location>
        <begin position="1"/>
        <end position="21"/>
    </location>
</feature>
<evidence type="ECO:0000313" key="2">
    <source>
        <dbReference type="EMBL" id="KAI5311300.1"/>
    </source>
</evidence>
<name>A0AAD4UQA8_PRUDU</name>
<reference evidence="2 3" key="1">
    <citation type="journal article" date="2022" name="G3 (Bethesda)">
        <title>Whole-genome sequence and methylome profiling of the almond [Prunus dulcis (Mill.) D.A. Webb] cultivar 'Nonpareil'.</title>
        <authorList>
            <person name="D'Amico-Willman K.M."/>
            <person name="Ouma W.Z."/>
            <person name="Meulia T."/>
            <person name="Sideli G.M."/>
            <person name="Gradziel T.M."/>
            <person name="Fresnedo-Ramirez J."/>
        </authorList>
    </citation>
    <scope>NUCLEOTIDE SEQUENCE [LARGE SCALE GENOMIC DNA]</scope>
    <source>
        <strain evidence="2">Clone GOH B32 T37-40</strain>
    </source>
</reference>
<organism evidence="2 3">
    <name type="scientific">Prunus dulcis</name>
    <name type="common">Almond</name>
    <name type="synonym">Amygdalus dulcis</name>
    <dbReference type="NCBI Taxonomy" id="3755"/>
    <lineage>
        <taxon>Eukaryota</taxon>
        <taxon>Viridiplantae</taxon>
        <taxon>Streptophyta</taxon>
        <taxon>Embryophyta</taxon>
        <taxon>Tracheophyta</taxon>
        <taxon>Spermatophyta</taxon>
        <taxon>Magnoliopsida</taxon>
        <taxon>eudicotyledons</taxon>
        <taxon>Gunneridae</taxon>
        <taxon>Pentapetalae</taxon>
        <taxon>rosids</taxon>
        <taxon>fabids</taxon>
        <taxon>Rosales</taxon>
        <taxon>Rosaceae</taxon>
        <taxon>Amygdaloideae</taxon>
        <taxon>Amygdaleae</taxon>
        <taxon>Prunus</taxon>
    </lineage>
</organism>
<sequence>MQNERTAAGDSNKRIQVERHRGSMVEIIKGTASQIARYDNHLNGTPTTHSQQAGPSLGQAVGKVVQAVWDYFR</sequence>